<dbReference type="OrthoDB" id="3358245at2"/>
<evidence type="ECO:0000313" key="2">
    <source>
        <dbReference type="EMBL" id="RFS82268.1"/>
    </source>
</evidence>
<gene>
    <name evidence="2" type="ORF">D0T12_27640</name>
</gene>
<dbReference type="CDD" id="cd00093">
    <property type="entry name" value="HTH_XRE"/>
    <property type="match status" value="1"/>
</dbReference>
<reference evidence="2 3" key="1">
    <citation type="submission" date="2018-08" db="EMBL/GenBank/DDBJ databases">
        <title>Actinomadura spongicola sp. nov., isolated from marine sponge Leucetta chagosensis.</title>
        <authorList>
            <person name="Li L."/>
            <person name="Lin H.W."/>
        </authorList>
    </citation>
    <scope>NUCLEOTIDE SEQUENCE [LARGE SCALE GENOMIC DNA]</scope>
    <source>
        <strain evidence="2 3">LHW52907</strain>
    </source>
</reference>
<organism evidence="2 3">
    <name type="scientific">Actinomadura spongiicola</name>
    <dbReference type="NCBI Taxonomy" id="2303421"/>
    <lineage>
        <taxon>Bacteria</taxon>
        <taxon>Bacillati</taxon>
        <taxon>Actinomycetota</taxon>
        <taxon>Actinomycetes</taxon>
        <taxon>Streptosporangiales</taxon>
        <taxon>Thermomonosporaceae</taxon>
        <taxon>Actinomadura</taxon>
    </lineage>
</organism>
<dbReference type="Proteomes" id="UP000262882">
    <property type="component" value="Unassembled WGS sequence"/>
</dbReference>
<dbReference type="InterPro" id="IPR010982">
    <property type="entry name" value="Lambda_DNA-bd_dom_sf"/>
</dbReference>
<dbReference type="EMBL" id="QVNQ01000010">
    <property type="protein sequence ID" value="RFS82268.1"/>
    <property type="molecule type" value="Genomic_DNA"/>
</dbReference>
<dbReference type="InterPro" id="IPR001387">
    <property type="entry name" value="Cro/C1-type_HTH"/>
</dbReference>
<comment type="caution">
    <text evidence="2">The sequence shown here is derived from an EMBL/GenBank/DDBJ whole genome shotgun (WGS) entry which is preliminary data.</text>
</comment>
<evidence type="ECO:0000259" key="1">
    <source>
        <dbReference type="PROSITE" id="PS50943"/>
    </source>
</evidence>
<accession>A0A372GA44</accession>
<proteinExistence type="predicted"/>
<keyword evidence="3" id="KW-1185">Reference proteome</keyword>
<sequence>METAHRTITADVIAALTYWPGVLVAGQEHPPKPVDLTVLPPFFNGLLQELPWWNHDWRVVHAEPGLPLERERNLARATTRFTEVSVPGTIGSGSGETLPFVAKVRFTGDQLVRFQAKLGDMVVSPAEGPAGQLEPHPFGAVFTRLMDAREISVRAMARQTFRAESTIRQLRDGRLNPHPDLAKEVADVLGISEADIRAIAGLDDST</sequence>
<dbReference type="AlphaFoldDB" id="A0A372GA44"/>
<feature type="domain" description="HTH cro/C1-type" evidence="1">
    <location>
        <begin position="144"/>
        <end position="196"/>
    </location>
</feature>
<dbReference type="PROSITE" id="PS50943">
    <property type="entry name" value="HTH_CROC1"/>
    <property type="match status" value="1"/>
</dbReference>
<protein>
    <submittedName>
        <fullName evidence="2">XRE family transcriptional regulator</fullName>
    </submittedName>
</protein>
<evidence type="ECO:0000313" key="3">
    <source>
        <dbReference type="Proteomes" id="UP000262882"/>
    </source>
</evidence>
<dbReference type="RefSeq" id="WP_117403481.1">
    <property type="nucleotide sequence ID" value="NZ_QVNQ01000010.1"/>
</dbReference>
<dbReference type="GO" id="GO:0003677">
    <property type="term" value="F:DNA binding"/>
    <property type="evidence" value="ECO:0007669"/>
    <property type="project" value="InterPro"/>
</dbReference>
<name>A0A372GA44_9ACTN</name>
<dbReference type="SUPFAM" id="SSF47413">
    <property type="entry name" value="lambda repressor-like DNA-binding domains"/>
    <property type="match status" value="1"/>
</dbReference>